<dbReference type="Gene3D" id="3.40.50.1820">
    <property type="entry name" value="alpha/beta hydrolase"/>
    <property type="match status" value="1"/>
</dbReference>
<dbReference type="RefSeq" id="WP_170165681.1">
    <property type="nucleotide sequence ID" value="NZ_RBXT01000001.1"/>
</dbReference>
<protein>
    <submittedName>
        <fullName evidence="2">Alpha-beta hydrolase superfamily lysophospholipase</fullName>
    </submittedName>
</protein>
<gene>
    <name evidence="2" type="ORF">DFJ68_0263</name>
</gene>
<feature type="domain" description="AB hydrolase-1" evidence="1">
    <location>
        <begin position="29"/>
        <end position="242"/>
    </location>
</feature>
<name>A0A495XQK4_9MICO</name>
<dbReference type="EMBL" id="RBXT01000001">
    <property type="protein sequence ID" value="RKT76861.1"/>
    <property type="molecule type" value="Genomic_DNA"/>
</dbReference>
<proteinExistence type="predicted"/>
<comment type="caution">
    <text evidence="2">The sequence shown here is derived from an EMBL/GenBank/DDBJ whole genome shotgun (WGS) entry which is preliminary data.</text>
</comment>
<dbReference type="GO" id="GO:0016787">
    <property type="term" value="F:hydrolase activity"/>
    <property type="evidence" value="ECO:0007669"/>
    <property type="project" value="UniProtKB-KW"/>
</dbReference>
<keyword evidence="2" id="KW-0378">Hydrolase</keyword>
<evidence type="ECO:0000313" key="3">
    <source>
        <dbReference type="Proteomes" id="UP000278440"/>
    </source>
</evidence>
<evidence type="ECO:0000313" key="2">
    <source>
        <dbReference type="EMBL" id="RKT76861.1"/>
    </source>
</evidence>
<keyword evidence="3" id="KW-1185">Reference proteome</keyword>
<dbReference type="Pfam" id="PF12697">
    <property type="entry name" value="Abhydrolase_6"/>
    <property type="match status" value="1"/>
</dbReference>
<dbReference type="InterPro" id="IPR000073">
    <property type="entry name" value="AB_hydrolase_1"/>
</dbReference>
<dbReference type="InterPro" id="IPR029058">
    <property type="entry name" value="AB_hydrolase_fold"/>
</dbReference>
<reference evidence="2 3" key="1">
    <citation type="submission" date="2018-10" db="EMBL/GenBank/DDBJ databases">
        <title>Sequencing the genomes of 1000 actinobacteria strains.</title>
        <authorList>
            <person name="Klenk H.-P."/>
        </authorList>
    </citation>
    <scope>NUCLEOTIDE SEQUENCE [LARGE SCALE GENOMIC DNA]</scope>
    <source>
        <strain evidence="2 3">DSM 44267</strain>
    </source>
</reference>
<organism evidence="2 3">
    <name type="scientific">Terracoccus luteus</name>
    <dbReference type="NCBI Taxonomy" id="53356"/>
    <lineage>
        <taxon>Bacteria</taxon>
        <taxon>Bacillati</taxon>
        <taxon>Actinomycetota</taxon>
        <taxon>Actinomycetes</taxon>
        <taxon>Micrococcales</taxon>
        <taxon>Intrasporangiaceae</taxon>
        <taxon>Terracoccus</taxon>
    </lineage>
</organism>
<dbReference type="SUPFAM" id="SSF53474">
    <property type="entry name" value="alpha/beta-Hydrolases"/>
    <property type="match status" value="1"/>
</dbReference>
<accession>A0A495XQK4</accession>
<evidence type="ECO:0000259" key="1">
    <source>
        <dbReference type="Pfam" id="PF12697"/>
    </source>
</evidence>
<dbReference type="AlphaFoldDB" id="A0A495XQK4"/>
<dbReference type="Proteomes" id="UP000278440">
    <property type="component" value="Unassembled WGS sequence"/>
</dbReference>
<sequence>MHDSFTDTGSKSVHAVVVDPPTGPSEALVVLVPGLGLLKYALPTAHALARRGLSTRLLDLPGFGLPTPDSTRPNIHAIGLMTAAWVRQQAVGRPVVLIGHSTGSQAALTGALAAQEFHDDLALVMAGPTFVPGQRRWPRLLLATLTAYRDDTPRQLRASEIARGWHGVPEILLSGLDDAVDQRLPRLRVPLHLTSGEHDSFAPAAWLTRLAAVAGASPWVRTTTLPGSHNNLYTHPDAVADVITMTREALGSGRREPAA</sequence>